<evidence type="ECO:0000313" key="3">
    <source>
        <dbReference type="Proteomes" id="UP000326476"/>
    </source>
</evidence>
<dbReference type="GO" id="GO:0016301">
    <property type="term" value="F:kinase activity"/>
    <property type="evidence" value="ECO:0007669"/>
    <property type="project" value="UniProtKB-KW"/>
</dbReference>
<evidence type="ECO:0000256" key="1">
    <source>
        <dbReference type="SAM" id="MobiDB-lite"/>
    </source>
</evidence>
<dbReference type="EMBL" id="VYVN01000014">
    <property type="protein sequence ID" value="KAA9239749.1"/>
    <property type="molecule type" value="Genomic_DNA"/>
</dbReference>
<evidence type="ECO:0000313" key="2">
    <source>
        <dbReference type="EMBL" id="KAA9239749.1"/>
    </source>
</evidence>
<accession>A0A329PKU4</accession>
<dbReference type="Proteomes" id="UP000326476">
    <property type="component" value="Unassembled WGS sequence"/>
</dbReference>
<dbReference type="AlphaFoldDB" id="A0A329PKU4"/>
<feature type="region of interest" description="Disordered" evidence="1">
    <location>
        <begin position="17"/>
        <end position="37"/>
    </location>
</feature>
<proteinExistence type="predicted"/>
<organism evidence="2 3">
    <name type="scientific">Aerococcus tenax</name>
    <dbReference type="NCBI Taxonomy" id="3078812"/>
    <lineage>
        <taxon>Bacteria</taxon>
        <taxon>Bacillati</taxon>
        <taxon>Bacillota</taxon>
        <taxon>Bacilli</taxon>
        <taxon>Lactobacillales</taxon>
        <taxon>Aerococcaceae</taxon>
        <taxon>Aerococcus</taxon>
    </lineage>
</organism>
<sequence length="53" mass="6345">MEDPSKLTKEEVGAIIQARYNSETRPPRSEEDRRIGKERLKEIDEYMKKHLKD</sequence>
<gene>
    <name evidence="2" type="ORF">F6I34_06330</name>
</gene>
<dbReference type="RefSeq" id="WP_111890068.1">
    <property type="nucleotide sequence ID" value="NZ_VYVN01000014.1"/>
</dbReference>
<keyword evidence="3" id="KW-1185">Reference proteome</keyword>
<feature type="compositionally biased region" description="Basic and acidic residues" evidence="1">
    <location>
        <begin position="25"/>
        <end position="37"/>
    </location>
</feature>
<reference evidence="3" key="1">
    <citation type="submission" date="2019-09" db="EMBL/GenBank/DDBJ databases">
        <title>Draft genome sequence assemblies of isolates from the urinary tract.</title>
        <authorList>
            <person name="Mores C.R."/>
            <person name="Putonti C."/>
            <person name="Wolfe A.J."/>
        </authorList>
    </citation>
    <scope>NUCLEOTIDE SEQUENCE [LARGE SCALE GENOMIC DNA]</scope>
    <source>
        <strain evidence="3">UMB8614</strain>
    </source>
</reference>
<protein>
    <submittedName>
        <fullName evidence="2">Histidine kinase</fullName>
    </submittedName>
</protein>
<comment type="caution">
    <text evidence="2">The sequence shown here is derived from an EMBL/GenBank/DDBJ whole genome shotgun (WGS) entry which is preliminary data.</text>
</comment>
<keyword evidence="2" id="KW-0808">Transferase</keyword>
<name>A0A329PKU4_9LACT</name>
<keyword evidence="2" id="KW-0418">Kinase</keyword>